<proteinExistence type="predicted"/>
<accession>A0ABW5X8C1</accession>
<keyword evidence="2" id="KW-1185">Reference proteome</keyword>
<dbReference type="PROSITE" id="PS51257">
    <property type="entry name" value="PROKAR_LIPOPROTEIN"/>
    <property type="match status" value="1"/>
</dbReference>
<sequence length="212" mass="23829">MQIKNHKTMTNLKTIVVIITALMLFSCNDNKSLQKYYVENQEDSDFLALDVPTSMFTNAESLDAEQKETLESIKKINVLAMKAEDNPARFAEEKEKLNEIFTDEKYQLLMKYGGGDKKAALYFTGDDDAIEELIVYGYDNEKGLGIARILGDDMNPAKIAKMLKNLDGKNINVSGLKDIAGIFGKNVKIDSSTTSHEFMKDSIQEVDNFEVD</sequence>
<dbReference type="EMBL" id="JBHUOJ010000039">
    <property type="protein sequence ID" value="MFD2835326.1"/>
    <property type="molecule type" value="Genomic_DNA"/>
</dbReference>
<name>A0ABW5X8C1_9FLAO</name>
<reference evidence="2" key="1">
    <citation type="journal article" date="2019" name="Int. J. Syst. Evol. Microbiol.">
        <title>The Global Catalogue of Microorganisms (GCM) 10K type strain sequencing project: providing services to taxonomists for standard genome sequencing and annotation.</title>
        <authorList>
            <consortium name="The Broad Institute Genomics Platform"/>
            <consortium name="The Broad Institute Genome Sequencing Center for Infectious Disease"/>
            <person name="Wu L."/>
            <person name="Ma J."/>
        </authorList>
    </citation>
    <scope>NUCLEOTIDE SEQUENCE [LARGE SCALE GENOMIC DNA]</scope>
    <source>
        <strain evidence="2">KCTC 52925</strain>
    </source>
</reference>
<organism evidence="1 2">
    <name type="scientific">Christiangramia antarctica</name>
    <dbReference type="NCBI Taxonomy" id="2058158"/>
    <lineage>
        <taxon>Bacteria</taxon>
        <taxon>Pseudomonadati</taxon>
        <taxon>Bacteroidota</taxon>
        <taxon>Flavobacteriia</taxon>
        <taxon>Flavobacteriales</taxon>
        <taxon>Flavobacteriaceae</taxon>
        <taxon>Christiangramia</taxon>
    </lineage>
</organism>
<evidence type="ECO:0000313" key="2">
    <source>
        <dbReference type="Proteomes" id="UP001597438"/>
    </source>
</evidence>
<comment type="caution">
    <text evidence="1">The sequence shown here is derived from an EMBL/GenBank/DDBJ whole genome shotgun (WGS) entry which is preliminary data.</text>
</comment>
<dbReference type="RefSeq" id="WP_251741183.1">
    <property type="nucleotide sequence ID" value="NZ_JBHUOJ010000039.1"/>
</dbReference>
<evidence type="ECO:0000313" key="1">
    <source>
        <dbReference type="EMBL" id="MFD2835326.1"/>
    </source>
</evidence>
<gene>
    <name evidence="1" type="ORF">ACFSYS_18690</name>
</gene>
<dbReference type="Pfam" id="PF14060">
    <property type="entry name" value="DUF4252"/>
    <property type="match status" value="1"/>
</dbReference>
<dbReference type="Proteomes" id="UP001597438">
    <property type="component" value="Unassembled WGS sequence"/>
</dbReference>
<dbReference type="InterPro" id="IPR025348">
    <property type="entry name" value="DUF4252"/>
</dbReference>
<protein>
    <submittedName>
        <fullName evidence="1">DUF4252 domain-containing protein</fullName>
    </submittedName>
</protein>